<proteinExistence type="predicted"/>
<evidence type="ECO:0000259" key="6">
    <source>
        <dbReference type="PROSITE" id="PS50158"/>
    </source>
</evidence>
<evidence type="ECO:0000256" key="4">
    <source>
        <dbReference type="ARBA" id="ARBA00022833"/>
    </source>
</evidence>
<keyword evidence="3 5" id="KW-0863">Zinc-finger</keyword>
<name>A0A9N9BV85_FUNMO</name>
<feature type="domain" description="CCHC-type" evidence="6">
    <location>
        <begin position="68"/>
        <end position="83"/>
    </location>
</feature>
<organism evidence="7 8">
    <name type="scientific">Funneliformis mosseae</name>
    <name type="common">Endomycorrhizal fungus</name>
    <name type="synonym">Glomus mosseae</name>
    <dbReference type="NCBI Taxonomy" id="27381"/>
    <lineage>
        <taxon>Eukaryota</taxon>
        <taxon>Fungi</taxon>
        <taxon>Fungi incertae sedis</taxon>
        <taxon>Mucoromycota</taxon>
        <taxon>Glomeromycotina</taxon>
        <taxon>Glomeromycetes</taxon>
        <taxon>Glomerales</taxon>
        <taxon>Glomeraceae</taxon>
        <taxon>Funneliformis</taxon>
    </lineage>
</organism>
<evidence type="ECO:0000313" key="8">
    <source>
        <dbReference type="Proteomes" id="UP000789375"/>
    </source>
</evidence>
<keyword evidence="1" id="KW-0479">Metal-binding</keyword>
<keyword evidence="8" id="KW-1185">Reference proteome</keyword>
<dbReference type="FunFam" id="4.10.60.10:FF:000091">
    <property type="entry name" value="Zinc finger CCHC-type-containing 9"/>
    <property type="match status" value="1"/>
</dbReference>
<reference evidence="7" key="1">
    <citation type="submission" date="2021-06" db="EMBL/GenBank/DDBJ databases">
        <authorList>
            <person name="Kallberg Y."/>
            <person name="Tangrot J."/>
            <person name="Rosling A."/>
        </authorList>
    </citation>
    <scope>NUCLEOTIDE SEQUENCE</scope>
    <source>
        <strain evidence="7">87-6 pot B 2015</strain>
    </source>
</reference>
<protein>
    <submittedName>
        <fullName evidence="7">16871_t:CDS:1</fullName>
    </submittedName>
</protein>
<evidence type="ECO:0000256" key="2">
    <source>
        <dbReference type="ARBA" id="ARBA00022737"/>
    </source>
</evidence>
<dbReference type="GO" id="GO:0003676">
    <property type="term" value="F:nucleic acid binding"/>
    <property type="evidence" value="ECO:0007669"/>
    <property type="project" value="InterPro"/>
</dbReference>
<gene>
    <name evidence="7" type="ORF">FMOSSE_LOCUS7762</name>
</gene>
<dbReference type="GO" id="GO:0005730">
    <property type="term" value="C:nucleolus"/>
    <property type="evidence" value="ECO:0007669"/>
    <property type="project" value="TreeGrafter"/>
</dbReference>
<dbReference type="AlphaFoldDB" id="A0A9N9BV85"/>
<dbReference type="InterPro" id="IPR036875">
    <property type="entry name" value="Znf_CCHC_sf"/>
</dbReference>
<dbReference type="PANTHER" id="PTHR46242">
    <property type="entry name" value="ZINC FINGER CCHC DOMAIN-CONTAINING PROTEIN 9 ZCCHC9"/>
    <property type="match status" value="1"/>
</dbReference>
<keyword evidence="4" id="KW-0862">Zinc</keyword>
<accession>A0A9N9BV85</accession>
<feature type="domain" description="CCHC-type" evidence="6">
    <location>
        <begin position="92"/>
        <end position="107"/>
    </location>
</feature>
<dbReference type="InterPro" id="IPR001878">
    <property type="entry name" value="Znf_CCHC"/>
</dbReference>
<dbReference type="GO" id="GO:0008270">
    <property type="term" value="F:zinc ion binding"/>
    <property type="evidence" value="ECO:0007669"/>
    <property type="project" value="UniProtKB-KW"/>
</dbReference>
<evidence type="ECO:0000256" key="5">
    <source>
        <dbReference type="PROSITE-ProRule" id="PRU00047"/>
    </source>
</evidence>
<evidence type="ECO:0000256" key="1">
    <source>
        <dbReference type="ARBA" id="ARBA00022723"/>
    </source>
</evidence>
<dbReference type="SUPFAM" id="SSF57756">
    <property type="entry name" value="Retrovirus zinc finger-like domains"/>
    <property type="match status" value="2"/>
</dbReference>
<feature type="domain" description="CCHC-type" evidence="6">
    <location>
        <begin position="119"/>
        <end position="133"/>
    </location>
</feature>
<comment type="caution">
    <text evidence="7">The sequence shown here is derived from an EMBL/GenBank/DDBJ whole genome shotgun (WGS) entry which is preliminary data.</text>
</comment>
<dbReference type="PANTHER" id="PTHR46242:SF1">
    <property type="entry name" value="ZINC FINGER CCHC DOMAIN-CONTAINING PROTEIN 9"/>
    <property type="match status" value="1"/>
</dbReference>
<dbReference type="PROSITE" id="PS50158">
    <property type="entry name" value="ZF_CCHC"/>
    <property type="match status" value="3"/>
</dbReference>
<keyword evidence="2" id="KW-0677">Repeat</keyword>
<dbReference type="Pfam" id="PF00098">
    <property type="entry name" value="zf-CCHC"/>
    <property type="match status" value="2"/>
</dbReference>
<dbReference type="InterPro" id="IPR042246">
    <property type="entry name" value="ZCCHC9"/>
</dbReference>
<dbReference type="EMBL" id="CAJVPP010001877">
    <property type="protein sequence ID" value="CAG8577186.1"/>
    <property type="molecule type" value="Genomic_DNA"/>
</dbReference>
<dbReference type="Gene3D" id="4.10.60.10">
    <property type="entry name" value="Zinc finger, CCHC-type"/>
    <property type="match status" value="2"/>
</dbReference>
<evidence type="ECO:0000256" key="3">
    <source>
        <dbReference type="ARBA" id="ARBA00022771"/>
    </source>
</evidence>
<sequence>MTRYTKLEKKKYEKAAGFNIKPLQPDKERVCNVIRIILNSFVCSEIKSKRSEKRRQRRLKERQNKTICFGCRKKGHSVKDCTEAKEQGVGMCYNCSSTEHIAKDCKKTIKRGDEYLYAKCFICNEQGHLSRQCLKNEKGLYPNGGTCRFCSQVTHLAKDCTLKNQAIGTSVVVGKLDLQHGADDDDFHIQVLEMSEEKLNTIKSGKNKLKKKIVKF</sequence>
<dbReference type="Proteomes" id="UP000789375">
    <property type="component" value="Unassembled WGS sequence"/>
</dbReference>
<dbReference type="SMART" id="SM00343">
    <property type="entry name" value="ZnF_C2HC"/>
    <property type="match status" value="4"/>
</dbReference>
<evidence type="ECO:0000313" key="7">
    <source>
        <dbReference type="EMBL" id="CAG8577186.1"/>
    </source>
</evidence>